<keyword evidence="5" id="KW-1185">Reference proteome</keyword>
<evidence type="ECO:0000313" key="5">
    <source>
        <dbReference type="Proteomes" id="UP000694257"/>
    </source>
</evidence>
<sequence length="262" mass="28777">MVDRVFDEVRLAALYDRFSPWEGRGDFTFYLPLVMGARSVLDVGCGTGALLRRARVDGHSGRLCGVDPARGMLEVARERGDIEWVLGDAGAIRGWDRQFDLVVMTGHAFQVLVGDDELRTTLAVIAAALTDAGSFAFETRNPAVREWETWHRRYSGEVSDEEGAVVRCVCRVAEPVEGDLVSFTHTFTSDSWDEAEVSHTTLRFPDAGALATFLADAGLVVAEQFGDWDRSPLTESSPEIITVARRVTGCPIRSRPPDAARS</sequence>
<accession>A0ABX8RHI8</accession>
<reference evidence="4 5" key="1">
    <citation type="submission" date="2021-07" db="EMBL/GenBank/DDBJ databases">
        <title>Whole Genome Sequence of Nocardia Iowensis.</title>
        <authorList>
            <person name="Lamm A."/>
            <person name="Collins-Fairclough A.M."/>
            <person name="Bunk B."/>
            <person name="Sproer C."/>
        </authorList>
    </citation>
    <scope>NUCLEOTIDE SEQUENCE [LARGE SCALE GENOMIC DNA]</scope>
    <source>
        <strain evidence="4 5">NRRL 5646</strain>
    </source>
</reference>
<proteinExistence type="predicted"/>
<dbReference type="CDD" id="cd02440">
    <property type="entry name" value="AdoMet_MTases"/>
    <property type="match status" value="1"/>
</dbReference>
<name>A0ABX8RHI8_NOCIO</name>
<dbReference type="RefSeq" id="WP_218469918.1">
    <property type="nucleotide sequence ID" value="NZ_BAABJN010000003.1"/>
</dbReference>
<evidence type="ECO:0000256" key="1">
    <source>
        <dbReference type="ARBA" id="ARBA00022603"/>
    </source>
</evidence>
<protein>
    <submittedName>
        <fullName evidence="4">Methyltransferase domain-containing protein</fullName>
    </submittedName>
</protein>
<evidence type="ECO:0000259" key="3">
    <source>
        <dbReference type="Pfam" id="PF13649"/>
    </source>
</evidence>
<gene>
    <name evidence="4" type="ORF">KV110_26195</name>
</gene>
<dbReference type="InterPro" id="IPR041698">
    <property type="entry name" value="Methyltransf_25"/>
</dbReference>
<dbReference type="EMBL" id="CP078145">
    <property type="protein sequence ID" value="QXN89038.1"/>
    <property type="molecule type" value="Genomic_DNA"/>
</dbReference>
<feature type="domain" description="Methyltransferase" evidence="3">
    <location>
        <begin position="40"/>
        <end position="133"/>
    </location>
</feature>
<dbReference type="Pfam" id="PF13649">
    <property type="entry name" value="Methyltransf_25"/>
    <property type="match status" value="1"/>
</dbReference>
<dbReference type="PANTHER" id="PTHR43861:SF1">
    <property type="entry name" value="TRANS-ACONITATE 2-METHYLTRANSFERASE"/>
    <property type="match status" value="1"/>
</dbReference>
<dbReference type="GO" id="GO:0008168">
    <property type="term" value="F:methyltransferase activity"/>
    <property type="evidence" value="ECO:0007669"/>
    <property type="project" value="UniProtKB-KW"/>
</dbReference>
<keyword evidence="1 4" id="KW-0489">Methyltransferase</keyword>
<dbReference type="Proteomes" id="UP000694257">
    <property type="component" value="Chromosome"/>
</dbReference>
<keyword evidence="2" id="KW-0808">Transferase</keyword>
<evidence type="ECO:0000313" key="4">
    <source>
        <dbReference type="EMBL" id="QXN89038.1"/>
    </source>
</evidence>
<dbReference type="PANTHER" id="PTHR43861">
    <property type="entry name" value="TRANS-ACONITATE 2-METHYLTRANSFERASE-RELATED"/>
    <property type="match status" value="1"/>
</dbReference>
<organism evidence="4 5">
    <name type="scientific">Nocardia iowensis</name>
    <dbReference type="NCBI Taxonomy" id="204891"/>
    <lineage>
        <taxon>Bacteria</taxon>
        <taxon>Bacillati</taxon>
        <taxon>Actinomycetota</taxon>
        <taxon>Actinomycetes</taxon>
        <taxon>Mycobacteriales</taxon>
        <taxon>Nocardiaceae</taxon>
        <taxon>Nocardia</taxon>
    </lineage>
</organism>
<dbReference type="GO" id="GO:0032259">
    <property type="term" value="P:methylation"/>
    <property type="evidence" value="ECO:0007669"/>
    <property type="project" value="UniProtKB-KW"/>
</dbReference>
<evidence type="ECO:0000256" key="2">
    <source>
        <dbReference type="ARBA" id="ARBA00022679"/>
    </source>
</evidence>